<dbReference type="PROSITE" id="PS51257">
    <property type="entry name" value="PROKAR_LIPOPROTEIN"/>
    <property type="match status" value="1"/>
</dbReference>
<evidence type="ECO:0000313" key="1">
    <source>
        <dbReference type="EMBL" id="PVZ67654.1"/>
    </source>
</evidence>
<organism evidence="1 2">
    <name type="scientific">Pelagibaculum spongiae</name>
    <dbReference type="NCBI Taxonomy" id="2080658"/>
    <lineage>
        <taxon>Bacteria</taxon>
        <taxon>Pseudomonadati</taxon>
        <taxon>Pseudomonadota</taxon>
        <taxon>Gammaproteobacteria</taxon>
        <taxon>Oceanospirillales</taxon>
        <taxon>Pelagibaculum</taxon>
    </lineage>
</organism>
<accession>A0A2V1GYB1</accession>
<dbReference type="Proteomes" id="UP000244906">
    <property type="component" value="Unassembled WGS sequence"/>
</dbReference>
<dbReference type="AlphaFoldDB" id="A0A2V1GYB1"/>
<proteinExistence type="predicted"/>
<protein>
    <submittedName>
        <fullName evidence="1">Uncharacterized protein</fullName>
    </submittedName>
</protein>
<gene>
    <name evidence="1" type="ORF">DC094_14550</name>
</gene>
<evidence type="ECO:0000313" key="2">
    <source>
        <dbReference type="Proteomes" id="UP000244906"/>
    </source>
</evidence>
<name>A0A2V1GYB1_9GAMM</name>
<reference evidence="1 2" key="1">
    <citation type="submission" date="2018-04" db="EMBL/GenBank/DDBJ databases">
        <title>Thalassorhabdus spongiae gen. nov., sp. nov., isolated from a marine sponge in South-West Iceland.</title>
        <authorList>
            <person name="Knobloch S."/>
            <person name="Daussin A."/>
            <person name="Johannsson R."/>
            <person name="Marteinsson V.T."/>
        </authorList>
    </citation>
    <scope>NUCLEOTIDE SEQUENCE [LARGE SCALE GENOMIC DNA]</scope>
    <source>
        <strain evidence="1 2">Hp12</strain>
    </source>
</reference>
<keyword evidence="2" id="KW-1185">Reference proteome</keyword>
<sequence length="362" mass="37720">MRRIFYISFIITLSSIILSCGGGSKESSSIRTESYIGPGSTWTVDLSSNDQFSITYRENPQADVELSFSGNYQKLPSGFVAMTVTGSSDSGTVAGSMAFGLEVPGVMFLLQPVGGDGLVPMVSAGNCPNEDYVANWLAINLEDGADLTSIDVDLFGQLGFNTATGVASLTSSYNSAGTRRGSASSFRSGSCQDGILVIDDPVDSDNGDVLYLTDGGGSIIQTNIADDAASLFYFSLPVKSAGTLSGFQGEYVGLALNNGDPDGSQINAVNVSCSNAGVCQLKEVNPLTGVLSSDSATLTLSTPNSPTNGFIAAVMNIDTDNGNFYCMVDRDAAESGTKILMCTGQVPTDNSEYINLMLVSKN</sequence>
<comment type="caution">
    <text evidence="1">The sequence shown here is derived from an EMBL/GenBank/DDBJ whole genome shotgun (WGS) entry which is preliminary data.</text>
</comment>
<dbReference type="RefSeq" id="WP_116687849.1">
    <property type="nucleotide sequence ID" value="NZ_CAWNYD010000006.1"/>
</dbReference>
<dbReference type="EMBL" id="QDDL01000006">
    <property type="protein sequence ID" value="PVZ67654.1"/>
    <property type="molecule type" value="Genomic_DNA"/>
</dbReference>